<feature type="compositionally biased region" description="Acidic residues" evidence="1">
    <location>
        <begin position="189"/>
        <end position="215"/>
    </location>
</feature>
<dbReference type="Proteomes" id="UP000076761">
    <property type="component" value="Unassembled WGS sequence"/>
</dbReference>
<dbReference type="STRING" id="1314782.A0A165PGF9"/>
<accession>A0A165PGF9</accession>
<name>A0A165PGF9_9AGAM</name>
<evidence type="ECO:0000256" key="1">
    <source>
        <dbReference type="SAM" id="MobiDB-lite"/>
    </source>
</evidence>
<dbReference type="OrthoDB" id="2758439at2759"/>
<feature type="region of interest" description="Disordered" evidence="1">
    <location>
        <begin position="867"/>
        <end position="888"/>
    </location>
</feature>
<feature type="region of interest" description="Disordered" evidence="1">
    <location>
        <begin position="425"/>
        <end position="447"/>
    </location>
</feature>
<sequence length="980" mass="108494">MTFTFPQAMKMPPIDTLECEDGVLDDYQPDAQTSLSMHLPPLWSAGAPMCQAAWDADSDRDDGDQLLLTSEPDYPDAVEGTSLVLEVVEEVLSHWEQTNLVLSMALVLIRPSSGSVIHQAVQLGMSITGLLQAAIAPVTLLEGGDLPATCGNEGTAPTVLLPPLSTADDWASPKVLLKFQFFNPHDILASDDETDTSDESDDLDSTEDAEEDGEDMEPKTCGRISDETRELVHRSIVEIKKLYAETAKKANIPVDRVFKKYFACFPEQESRRLLPADAAPDAEAIVGQDVHHVLQCWDAYKCDILDHEERLQTWYQLKNLMDPAVTIGIRKREFHNYVQKLKDMMQSFTRTHSFQTAIVVCRINVNQDEGLRAAFETEYAEGMFLDHCRADYGQMIGNMKAHVYKKHTLEDVAVTFRDDLSADKNREDDHPLVRSPVSNVHSEPKSSSNSYKCCSYDLRHLPLISEMKDSQVTQCIRWLMRDGLDHIMMLTPTFPWKALALTLVQIGICLINWLEGVGHPGETSDKGISGLSKDQKHTLLQSFYFEENPLKFFPRMMRSSEGQPVEIILSTTPGPKSAYSLPLCITVTQQDVKVRVPVLKRQRKKAQCIDPLNSEIISVDSSSPTLPLHCKCRAMIVDDDQIPNSSDEDELTPPPAKKAWTLTGKPHLKRVNNTSDFKPASSCVQQGRLATKASARPTSSSAGKRVVCKPMHCTELPLSAIEEELEAEMDGSGMVDVEPWMVMAVIGGEEKMVPLPVSDKGKGKKRSSVDSLKTKRQPYIEVPPLIKDSTHPVPKQVNPMFHDMAIGRQQSVQSGAFSHPVGYDHLSGSVTHGMHTTNITGRLHTPPSALLGWEMQSSVQTLTGRSVIPANSSNEPDAGPSLSQQPPSAPIDMVSFMQWITAHPQSQMLLQNFSAMMQGGNGSLDASIHNRAGDYAAEDHPLHRDQPCHHHDDSSSALFDRSATMRGSNMPKFPGRYGSC</sequence>
<feature type="region of interest" description="Disordered" evidence="1">
    <location>
        <begin position="189"/>
        <end position="224"/>
    </location>
</feature>
<proteinExistence type="predicted"/>
<evidence type="ECO:0000313" key="2">
    <source>
        <dbReference type="EMBL" id="KZT21005.1"/>
    </source>
</evidence>
<organism evidence="2 3">
    <name type="scientific">Neolentinus lepideus HHB14362 ss-1</name>
    <dbReference type="NCBI Taxonomy" id="1314782"/>
    <lineage>
        <taxon>Eukaryota</taxon>
        <taxon>Fungi</taxon>
        <taxon>Dikarya</taxon>
        <taxon>Basidiomycota</taxon>
        <taxon>Agaricomycotina</taxon>
        <taxon>Agaricomycetes</taxon>
        <taxon>Gloeophyllales</taxon>
        <taxon>Gloeophyllaceae</taxon>
        <taxon>Neolentinus</taxon>
    </lineage>
</organism>
<protein>
    <submittedName>
        <fullName evidence="2">Uncharacterized protein</fullName>
    </submittedName>
</protein>
<dbReference type="InParanoid" id="A0A165PGF9"/>
<reference evidence="2 3" key="1">
    <citation type="journal article" date="2016" name="Mol. Biol. Evol.">
        <title>Comparative Genomics of Early-Diverging Mushroom-Forming Fungi Provides Insights into the Origins of Lignocellulose Decay Capabilities.</title>
        <authorList>
            <person name="Nagy L.G."/>
            <person name="Riley R."/>
            <person name="Tritt A."/>
            <person name="Adam C."/>
            <person name="Daum C."/>
            <person name="Floudas D."/>
            <person name="Sun H."/>
            <person name="Yadav J.S."/>
            <person name="Pangilinan J."/>
            <person name="Larsson K.H."/>
            <person name="Matsuura K."/>
            <person name="Barry K."/>
            <person name="Labutti K."/>
            <person name="Kuo R."/>
            <person name="Ohm R.A."/>
            <person name="Bhattacharya S.S."/>
            <person name="Shirouzu T."/>
            <person name="Yoshinaga Y."/>
            <person name="Martin F.M."/>
            <person name="Grigoriev I.V."/>
            <person name="Hibbett D.S."/>
        </authorList>
    </citation>
    <scope>NUCLEOTIDE SEQUENCE [LARGE SCALE GENOMIC DNA]</scope>
    <source>
        <strain evidence="2 3">HHB14362 ss-1</strain>
    </source>
</reference>
<evidence type="ECO:0000313" key="3">
    <source>
        <dbReference type="Proteomes" id="UP000076761"/>
    </source>
</evidence>
<dbReference type="AlphaFoldDB" id="A0A165PGF9"/>
<dbReference type="EMBL" id="KV425612">
    <property type="protein sequence ID" value="KZT21005.1"/>
    <property type="molecule type" value="Genomic_DNA"/>
</dbReference>
<gene>
    <name evidence="2" type="ORF">NEOLEDRAFT_1150988</name>
</gene>
<keyword evidence="3" id="KW-1185">Reference proteome</keyword>
<feature type="compositionally biased region" description="Polar residues" evidence="1">
    <location>
        <begin position="867"/>
        <end position="886"/>
    </location>
</feature>
<feature type="region of interest" description="Disordered" evidence="1">
    <location>
        <begin position="754"/>
        <end position="775"/>
    </location>
</feature>